<name>A0A7M1RZS1_9CAUD</name>
<dbReference type="Proteomes" id="UP000593686">
    <property type="component" value="Genome"/>
</dbReference>
<evidence type="ECO:0000313" key="1">
    <source>
        <dbReference type="EMBL" id="QOR59401.1"/>
    </source>
</evidence>
<dbReference type="EMBL" id="MT774389">
    <property type="protein sequence ID" value="QOR59401.1"/>
    <property type="molecule type" value="Genomic_DNA"/>
</dbReference>
<reference evidence="1 2" key="1">
    <citation type="submission" date="2020-07" db="EMBL/GenBank/DDBJ databases">
        <title>Taxonomic proposal: Crassvirales, a new order of highly abundant and diverse bacterial viruses.</title>
        <authorList>
            <person name="Shkoporov A.N."/>
            <person name="Stockdale S.R."/>
            <person name="Guerin E."/>
            <person name="Ross R.P."/>
            <person name="Hill C."/>
        </authorList>
    </citation>
    <scope>NUCLEOTIDE SEQUENCE [LARGE SCALE GENOMIC DNA]</scope>
</reference>
<protein>
    <submittedName>
        <fullName evidence="1">Uncharacterized protein</fullName>
    </submittedName>
</protein>
<evidence type="ECO:0000313" key="2">
    <source>
        <dbReference type="Proteomes" id="UP000593686"/>
    </source>
</evidence>
<dbReference type="KEGG" id="vg:65129963"/>
<organism evidence="1 2">
    <name type="scientific">uncultured phage cr116_1</name>
    <dbReference type="NCBI Taxonomy" id="2772073"/>
    <lineage>
        <taxon>Viruses</taxon>
        <taxon>Duplodnaviria</taxon>
        <taxon>Heunggongvirae</taxon>
        <taxon>Uroviricota</taxon>
        <taxon>Caudoviricetes</taxon>
        <taxon>Crassvirales</taxon>
        <taxon>Steigviridae</taxon>
        <taxon>Asinivirinae</taxon>
        <taxon>Pamirivirus</taxon>
        <taxon>Pamirivirus faecium</taxon>
    </lineage>
</organism>
<proteinExistence type="predicted"/>
<keyword evidence="2" id="KW-1185">Reference proteome</keyword>
<dbReference type="GeneID" id="65129963"/>
<sequence length="99" mass="11467">MDNYFVSYSKRLKRYIIPEVSVLSNNTQRSSITEVSDNPILMKAFRVTKKFNPYTVRFSHPIDLCAFVLGPDGLYYEVTEGLYMVEDGTLKLKVKKKYG</sequence>
<dbReference type="RefSeq" id="YP_010111559.1">
    <property type="nucleotide sequence ID" value="NC_055882.1"/>
</dbReference>
<accession>A0A7M1RZS1</accession>